<dbReference type="Proteomes" id="UP000193920">
    <property type="component" value="Unassembled WGS sequence"/>
</dbReference>
<keyword evidence="1" id="KW-1133">Transmembrane helix</keyword>
<name>A0A1Y2APT5_9FUNG</name>
<proteinExistence type="predicted"/>
<feature type="transmembrane region" description="Helical" evidence="1">
    <location>
        <begin position="47"/>
        <end position="69"/>
    </location>
</feature>
<evidence type="ECO:0000313" key="3">
    <source>
        <dbReference type="Proteomes" id="UP000193920"/>
    </source>
</evidence>
<accession>A0A1Y2APT5</accession>
<dbReference type="EMBL" id="MCOG01000221">
    <property type="protein sequence ID" value="ORY24506.1"/>
    <property type="molecule type" value="Genomic_DNA"/>
</dbReference>
<organism evidence="2 3">
    <name type="scientific">Neocallimastix californiae</name>
    <dbReference type="NCBI Taxonomy" id="1754190"/>
    <lineage>
        <taxon>Eukaryota</taxon>
        <taxon>Fungi</taxon>
        <taxon>Fungi incertae sedis</taxon>
        <taxon>Chytridiomycota</taxon>
        <taxon>Chytridiomycota incertae sedis</taxon>
        <taxon>Neocallimastigomycetes</taxon>
        <taxon>Neocallimastigales</taxon>
        <taxon>Neocallimastigaceae</taxon>
        <taxon>Neocallimastix</taxon>
    </lineage>
</organism>
<sequence>MSKLLENAFKDKTKCCFLFFLSSDLSAIISTLFMIVKKKELFNQITVSFAVYILFCIACFICNFTMIAFSKFLRYDYNVYNRYAINYYYDHYNDEEIDFDGVRHAFKVKLITLTFVHLFLIVIMIYYYSVICNYVEEMENKKNEYNQEYIEKIKRSTNNTYNINSMKLKN</sequence>
<gene>
    <name evidence="2" type="ORF">LY90DRAFT_514547</name>
</gene>
<feature type="transmembrane region" description="Helical" evidence="1">
    <location>
        <begin position="15"/>
        <end position="35"/>
    </location>
</feature>
<reference evidence="2 3" key="1">
    <citation type="submission" date="2016-08" db="EMBL/GenBank/DDBJ databases">
        <title>A Parts List for Fungal Cellulosomes Revealed by Comparative Genomics.</title>
        <authorList>
            <consortium name="DOE Joint Genome Institute"/>
            <person name="Haitjema C.H."/>
            <person name="Gilmore S.P."/>
            <person name="Henske J.K."/>
            <person name="Solomon K.V."/>
            <person name="De Groot R."/>
            <person name="Kuo A."/>
            <person name="Mondo S.J."/>
            <person name="Salamov A.A."/>
            <person name="Labutti K."/>
            <person name="Zhao Z."/>
            <person name="Chiniquy J."/>
            <person name="Barry K."/>
            <person name="Brewer H.M."/>
            <person name="Purvine S.O."/>
            <person name="Wright A.T."/>
            <person name="Boxma B."/>
            <person name="Van Alen T."/>
            <person name="Hackstein J.H."/>
            <person name="Baker S.E."/>
            <person name="Grigoriev I.V."/>
            <person name="O'Malley M.A."/>
        </authorList>
    </citation>
    <scope>NUCLEOTIDE SEQUENCE [LARGE SCALE GENOMIC DNA]</scope>
    <source>
        <strain evidence="2 3">G1</strain>
    </source>
</reference>
<keyword evidence="3" id="KW-1185">Reference proteome</keyword>
<keyword evidence="1" id="KW-0472">Membrane</keyword>
<comment type="caution">
    <text evidence="2">The sequence shown here is derived from an EMBL/GenBank/DDBJ whole genome shotgun (WGS) entry which is preliminary data.</text>
</comment>
<dbReference type="AlphaFoldDB" id="A0A1Y2APT5"/>
<keyword evidence="1" id="KW-0812">Transmembrane</keyword>
<evidence type="ECO:0000256" key="1">
    <source>
        <dbReference type="SAM" id="Phobius"/>
    </source>
</evidence>
<feature type="transmembrane region" description="Helical" evidence="1">
    <location>
        <begin position="110"/>
        <end position="128"/>
    </location>
</feature>
<evidence type="ECO:0000313" key="2">
    <source>
        <dbReference type="EMBL" id="ORY24506.1"/>
    </source>
</evidence>
<protein>
    <submittedName>
        <fullName evidence="2">Uncharacterized protein</fullName>
    </submittedName>
</protein>